<accession>A0ABV4T3S3</accession>
<name>A0ABV4T3S3_9EURY</name>
<feature type="domain" description="Pterin-binding" evidence="1">
    <location>
        <begin position="140"/>
        <end position="377"/>
    </location>
</feature>
<evidence type="ECO:0000259" key="1">
    <source>
        <dbReference type="PROSITE" id="PS50972"/>
    </source>
</evidence>
<evidence type="ECO:0000313" key="3">
    <source>
        <dbReference type="Proteomes" id="UP001571980"/>
    </source>
</evidence>
<gene>
    <name evidence="2" type="ORF">P8X34_06355</name>
</gene>
<reference evidence="2 3" key="1">
    <citation type="submission" date="2023-03" db="EMBL/GenBank/DDBJ databases">
        <title>Speciation in Pyrococcus: adaptation to high temperature as a mechanism.</title>
        <authorList>
            <person name="Gu J."/>
        </authorList>
    </citation>
    <scope>NUCLEOTIDE SEQUENCE [LARGE SCALE GENOMIC DNA]</scope>
    <source>
        <strain evidence="2 3">LMOA34</strain>
    </source>
</reference>
<dbReference type="SUPFAM" id="SSF51717">
    <property type="entry name" value="Dihydropteroate synthetase-like"/>
    <property type="match status" value="1"/>
</dbReference>
<dbReference type="InterPro" id="IPR005236">
    <property type="entry name" value="Dihydropt_synth"/>
</dbReference>
<dbReference type="Pfam" id="PF20123">
    <property type="entry name" value="DUF6513"/>
    <property type="match status" value="1"/>
</dbReference>
<evidence type="ECO:0000313" key="2">
    <source>
        <dbReference type="EMBL" id="MFA4804360.1"/>
    </source>
</evidence>
<dbReference type="InterPro" id="IPR025595">
    <property type="entry name" value="PterinBD-DUF4346"/>
</dbReference>
<sequence>MKILLVTGRLAEPIVRKYGKGCDVFVTPVTVAAFLTPKMIADYLEKAKVKGYDIILVPGLVRGSTQEIEDRIGIPTYKGPKNAVDLPVVLRAIRKGFKLSKEVPADELFSQDALKRVQDIKNKVSNKEYIRKALKKPWNFLIRDLPIGLDFPTRILGEIVDAPRLSMEDVIKRAEYYLKEGADIIDLGMVSGETNLEFLEMIPEIREKIKAPISIDSLNTKELEKGIEVVDLILSIDWSNVEDLVTEKPVVLIPTNMKTGEFPTNPEERVNSLEKLKEKAKDLGYKVIILDPILEHYPNFSRSVTALYLYRERNPKDILLSGVGNITEMTDADSPGINAILAGLAGELNISLLLTTEVSPKCRGSLRELRRGLDMVLLGGLKDVGLSLLILKEKRRKDIRFEKSENIVRAKSKPIKIEKVYFRIFIEDGKIWVNAYEGTRLVLTIRGDEPNSIIDTILGKFKISPRHAFYLGRELEKAYTALKLGKSYIQEEELFPDFYFSETFITGKK</sequence>
<dbReference type="InterPro" id="IPR011005">
    <property type="entry name" value="Dihydropteroate_synth-like_sf"/>
</dbReference>
<dbReference type="Gene3D" id="3.20.20.20">
    <property type="entry name" value="Dihydropteroate synthase-like"/>
    <property type="match status" value="1"/>
</dbReference>
<dbReference type="PROSITE" id="PS50972">
    <property type="entry name" value="PTERIN_BINDING"/>
    <property type="match status" value="1"/>
</dbReference>
<protein>
    <submittedName>
        <fullName evidence="2">Dihydropteroate synthase-like protein</fullName>
    </submittedName>
</protein>
<dbReference type="Pfam" id="PF00809">
    <property type="entry name" value="Pterin_bind"/>
    <property type="match status" value="1"/>
</dbReference>
<comment type="caution">
    <text evidence="2">The sequence shown here is derived from an EMBL/GenBank/DDBJ whole genome shotgun (WGS) entry which is preliminary data.</text>
</comment>
<dbReference type="InterPro" id="IPR000489">
    <property type="entry name" value="Pterin-binding_dom"/>
</dbReference>
<dbReference type="Proteomes" id="UP001571980">
    <property type="component" value="Unassembled WGS sequence"/>
</dbReference>
<proteinExistence type="predicted"/>
<dbReference type="InterPro" id="IPR045406">
    <property type="entry name" value="DUF6513"/>
</dbReference>
<keyword evidence="3" id="KW-1185">Reference proteome</keyword>
<dbReference type="EMBL" id="JARRIG010000004">
    <property type="protein sequence ID" value="MFA4804360.1"/>
    <property type="molecule type" value="Genomic_DNA"/>
</dbReference>
<organism evidence="2 3">
    <name type="scientific">Pyrococcus kukulkanii</name>
    <dbReference type="NCBI Taxonomy" id="1609559"/>
    <lineage>
        <taxon>Archaea</taxon>
        <taxon>Methanobacteriati</taxon>
        <taxon>Methanobacteriota</taxon>
        <taxon>Thermococci</taxon>
        <taxon>Thermococcales</taxon>
        <taxon>Thermococcaceae</taxon>
        <taxon>Pyrococcus</taxon>
    </lineage>
</organism>
<dbReference type="Pfam" id="PF14251">
    <property type="entry name" value="PterinBD-DUF4346"/>
    <property type="match status" value="1"/>
</dbReference>
<dbReference type="NCBIfam" id="TIGR00284">
    <property type="entry name" value="dihydropteroate synthase-like protein"/>
    <property type="match status" value="1"/>
</dbReference>
<dbReference type="RefSeq" id="WP_372823683.1">
    <property type="nucleotide sequence ID" value="NZ_JARRIF010000004.1"/>
</dbReference>